<evidence type="ECO:0000256" key="6">
    <source>
        <dbReference type="ARBA" id="ARBA00022842"/>
    </source>
</evidence>
<dbReference type="SUPFAM" id="SSF88723">
    <property type="entry name" value="PIN domain-like"/>
    <property type="match status" value="1"/>
</dbReference>
<evidence type="ECO:0000313" key="10">
    <source>
        <dbReference type="EMBL" id="QKJ31218.1"/>
    </source>
</evidence>
<evidence type="ECO:0000259" key="9">
    <source>
        <dbReference type="Pfam" id="PF01850"/>
    </source>
</evidence>
<evidence type="ECO:0000256" key="4">
    <source>
        <dbReference type="ARBA" id="ARBA00022723"/>
    </source>
</evidence>
<evidence type="ECO:0000313" key="11">
    <source>
        <dbReference type="Proteomes" id="UP000505355"/>
    </source>
</evidence>
<comment type="cofactor">
    <cofactor evidence="1 8">
        <name>Mg(2+)</name>
        <dbReference type="ChEBI" id="CHEBI:18420"/>
    </cofactor>
</comment>
<evidence type="ECO:0000256" key="7">
    <source>
        <dbReference type="ARBA" id="ARBA00038093"/>
    </source>
</evidence>
<dbReference type="InterPro" id="IPR002716">
    <property type="entry name" value="PIN_dom"/>
</dbReference>
<keyword evidence="8" id="KW-0800">Toxin</keyword>
<dbReference type="EC" id="3.1.-.-" evidence="8"/>
<dbReference type="InterPro" id="IPR022907">
    <property type="entry name" value="VapC_family"/>
</dbReference>
<dbReference type="InterPro" id="IPR029060">
    <property type="entry name" value="PIN-like_dom_sf"/>
</dbReference>
<dbReference type="GO" id="GO:0004540">
    <property type="term" value="F:RNA nuclease activity"/>
    <property type="evidence" value="ECO:0007669"/>
    <property type="project" value="InterPro"/>
</dbReference>
<proteinExistence type="inferred from homology"/>
<evidence type="ECO:0000256" key="8">
    <source>
        <dbReference type="HAMAP-Rule" id="MF_00265"/>
    </source>
</evidence>
<dbReference type="GO" id="GO:0090729">
    <property type="term" value="F:toxin activity"/>
    <property type="evidence" value="ECO:0007669"/>
    <property type="project" value="UniProtKB-KW"/>
</dbReference>
<dbReference type="PANTHER" id="PTHR33653">
    <property type="entry name" value="RIBONUCLEASE VAPC2"/>
    <property type="match status" value="1"/>
</dbReference>
<feature type="domain" description="PIN" evidence="9">
    <location>
        <begin position="1"/>
        <end position="118"/>
    </location>
</feature>
<dbReference type="Pfam" id="PF01850">
    <property type="entry name" value="PIN"/>
    <property type="match status" value="1"/>
</dbReference>
<keyword evidence="3 8" id="KW-0540">Nuclease</keyword>
<dbReference type="CDD" id="cd09881">
    <property type="entry name" value="PIN_VapC4-5_FitB-like"/>
    <property type="match status" value="1"/>
</dbReference>
<keyword evidence="4 8" id="KW-0479">Metal-binding</keyword>
<dbReference type="Proteomes" id="UP000505355">
    <property type="component" value="Chromosome"/>
</dbReference>
<keyword evidence="6 8" id="KW-0460">Magnesium</keyword>
<comment type="function">
    <text evidence="8">Toxic component of a toxin-antitoxin (TA) system. An RNase.</text>
</comment>
<accession>A0A7D4UBV4</accession>
<keyword evidence="2 8" id="KW-1277">Toxin-antitoxin system</keyword>
<dbReference type="Gene3D" id="3.40.50.1010">
    <property type="entry name" value="5'-nuclease"/>
    <property type="match status" value="1"/>
</dbReference>
<sequence length="123" mass="14008">MVIDTSIFIEHLRAKNKSSTTFYQLSDNSDLFISAVSVYELYLGANTPVKRSEIDTLLKNLTILSFTEDIAVKAAEIFLQLKAENKLIEFRDIFIAATCLVERLPIATLNKKHFQRIKTLKVV</sequence>
<dbReference type="HAMAP" id="MF_00265">
    <property type="entry name" value="VapC_Nob1"/>
    <property type="match status" value="1"/>
</dbReference>
<dbReference type="PANTHER" id="PTHR33653:SF1">
    <property type="entry name" value="RIBONUCLEASE VAPC2"/>
    <property type="match status" value="1"/>
</dbReference>
<protein>
    <recommendedName>
        <fullName evidence="8">Ribonuclease VapC</fullName>
        <shortName evidence="8">RNase VapC</shortName>
        <ecNumber evidence="8">3.1.-.-</ecNumber>
    </recommendedName>
    <alternativeName>
        <fullName evidence="8">Toxin VapC</fullName>
    </alternativeName>
</protein>
<keyword evidence="5 8" id="KW-0378">Hydrolase</keyword>
<feature type="binding site" evidence="8">
    <location>
        <position position="92"/>
    </location>
    <ligand>
        <name>Mg(2+)</name>
        <dbReference type="ChEBI" id="CHEBI:18420"/>
    </ligand>
</feature>
<dbReference type="InterPro" id="IPR050556">
    <property type="entry name" value="Type_II_TA_system_RNase"/>
</dbReference>
<reference evidence="10 11" key="1">
    <citation type="submission" date="2020-05" db="EMBL/GenBank/DDBJ databases">
        <title>Mucilaginibacter mali sp. nov.</title>
        <authorList>
            <person name="Kim H.S."/>
            <person name="Lee K.C."/>
            <person name="Suh M.K."/>
            <person name="Kim J.-S."/>
            <person name="Han K.-I."/>
            <person name="Eom M.K."/>
            <person name="Shin Y.K."/>
            <person name="Lee J.-S."/>
        </authorList>
    </citation>
    <scope>NUCLEOTIDE SEQUENCE [LARGE SCALE GENOMIC DNA]</scope>
    <source>
        <strain evidence="10 11">G2-14</strain>
    </source>
</reference>
<organism evidence="10 11">
    <name type="scientific">Mucilaginibacter mali</name>
    <dbReference type="NCBI Taxonomy" id="2740462"/>
    <lineage>
        <taxon>Bacteria</taxon>
        <taxon>Pseudomonadati</taxon>
        <taxon>Bacteroidota</taxon>
        <taxon>Sphingobacteriia</taxon>
        <taxon>Sphingobacteriales</taxon>
        <taxon>Sphingobacteriaceae</taxon>
        <taxon>Mucilaginibacter</taxon>
    </lineage>
</organism>
<dbReference type="RefSeq" id="WP_173415884.1">
    <property type="nucleotide sequence ID" value="NZ_CP054139.1"/>
</dbReference>
<dbReference type="KEGG" id="mmab:HQ865_16125"/>
<name>A0A7D4UBV4_9SPHI</name>
<evidence type="ECO:0000256" key="3">
    <source>
        <dbReference type="ARBA" id="ARBA00022722"/>
    </source>
</evidence>
<gene>
    <name evidence="8" type="primary">vapC</name>
    <name evidence="10" type="ORF">HQ865_16125</name>
</gene>
<dbReference type="GO" id="GO:0016787">
    <property type="term" value="F:hydrolase activity"/>
    <property type="evidence" value="ECO:0007669"/>
    <property type="project" value="UniProtKB-KW"/>
</dbReference>
<dbReference type="GO" id="GO:0000287">
    <property type="term" value="F:magnesium ion binding"/>
    <property type="evidence" value="ECO:0007669"/>
    <property type="project" value="UniProtKB-UniRule"/>
</dbReference>
<feature type="binding site" evidence="8">
    <location>
        <position position="4"/>
    </location>
    <ligand>
        <name>Mg(2+)</name>
        <dbReference type="ChEBI" id="CHEBI:18420"/>
    </ligand>
</feature>
<keyword evidence="11" id="KW-1185">Reference proteome</keyword>
<evidence type="ECO:0000256" key="5">
    <source>
        <dbReference type="ARBA" id="ARBA00022801"/>
    </source>
</evidence>
<evidence type="ECO:0000256" key="1">
    <source>
        <dbReference type="ARBA" id="ARBA00001946"/>
    </source>
</evidence>
<comment type="similarity">
    <text evidence="7 8">Belongs to the PINc/VapC protein family.</text>
</comment>
<evidence type="ECO:0000256" key="2">
    <source>
        <dbReference type="ARBA" id="ARBA00022649"/>
    </source>
</evidence>
<dbReference type="AlphaFoldDB" id="A0A7D4UBV4"/>
<dbReference type="EMBL" id="CP054139">
    <property type="protein sequence ID" value="QKJ31218.1"/>
    <property type="molecule type" value="Genomic_DNA"/>
</dbReference>